<evidence type="ECO:0000256" key="10">
    <source>
        <dbReference type="ARBA" id="ARBA00023136"/>
    </source>
</evidence>
<dbReference type="SMART" id="SM00304">
    <property type="entry name" value="HAMP"/>
    <property type="match status" value="1"/>
</dbReference>
<dbReference type="EMBL" id="JAHBFI010000016">
    <property type="protein sequence ID" value="MBZ5962813.1"/>
    <property type="molecule type" value="Genomic_DNA"/>
</dbReference>
<dbReference type="Proteomes" id="UP000752647">
    <property type="component" value="Unassembled WGS sequence"/>
</dbReference>
<dbReference type="Gene3D" id="6.10.340.10">
    <property type="match status" value="1"/>
</dbReference>
<comment type="subcellular location">
    <subcellularLocation>
        <location evidence="2">Membrane</location>
        <topology evidence="2">Multi-pass membrane protein</topology>
    </subcellularLocation>
</comment>
<evidence type="ECO:0000256" key="11">
    <source>
        <dbReference type="SAM" id="Phobius"/>
    </source>
</evidence>
<evidence type="ECO:0000256" key="6">
    <source>
        <dbReference type="ARBA" id="ARBA00022692"/>
    </source>
</evidence>
<evidence type="ECO:0000256" key="3">
    <source>
        <dbReference type="ARBA" id="ARBA00012438"/>
    </source>
</evidence>
<dbReference type="PRINTS" id="PR00344">
    <property type="entry name" value="BCTRLSENSOR"/>
</dbReference>
<dbReference type="PANTHER" id="PTHR45528:SF12">
    <property type="entry name" value="SENSOR HISTIDINE KINASE ARSS"/>
    <property type="match status" value="1"/>
</dbReference>
<keyword evidence="7 15" id="KW-0418">Kinase</keyword>
<dbReference type="PANTHER" id="PTHR45528">
    <property type="entry name" value="SENSOR HISTIDINE KINASE CPXA"/>
    <property type="match status" value="1"/>
</dbReference>
<evidence type="ECO:0000256" key="8">
    <source>
        <dbReference type="ARBA" id="ARBA00022989"/>
    </source>
</evidence>
<dbReference type="Pfam" id="PF00512">
    <property type="entry name" value="HisKA"/>
    <property type="match status" value="1"/>
</dbReference>
<dbReference type="InterPro" id="IPR050398">
    <property type="entry name" value="HssS/ArlS-like"/>
</dbReference>
<dbReference type="SMART" id="SM00388">
    <property type="entry name" value="HisKA"/>
    <property type="match status" value="1"/>
</dbReference>
<dbReference type="EMBL" id="FBSY01000007">
    <property type="protein sequence ID" value="CUW11901.1"/>
    <property type="molecule type" value="Genomic_DNA"/>
</dbReference>
<keyword evidence="5" id="KW-0808">Transferase</keyword>
<evidence type="ECO:0000313" key="17">
    <source>
        <dbReference type="Proteomes" id="UP000752647"/>
    </source>
</evidence>
<evidence type="ECO:0000256" key="2">
    <source>
        <dbReference type="ARBA" id="ARBA00004141"/>
    </source>
</evidence>
<dbReference type="PROSITE" id="PS50885">
    <property type="entry name" value="HAMP"/>
    <property type="match status" value="1"/>
</dbReference>
<evidence type="ECO:0000259" key="13">
    <source>
        <dbReference type="PROSITE" id="PS50885"/>
    </source>
</evidence>
<evidence type="ECO:0000256" key="5">
    <source>
        <dbReference type="ARBA" id="ARBA00022679"/>
    </source>
</evidence>
<dbReference type="InterPro" id="IPR005467">
    <property type="entry name" value="His_kinase_dom"/>
</dbReference>
<dbReference type="GO" id="GO:0016020">
    <property type="term" value="C:membrane"/>
    <property type="evidence" value="ECO:0007669"/>
    <property type="project" value="UniProtKB-SubCell"/>
</dbReference>
<keyword evidence="4" id="KW-0597">Phosphoprotein</keyword>
<dbReference type="InterPro" id="IPR003661">
    <property type="entry name" value="HisK_dim/P_dom"/>
</dbReference>
<keyword evidence="8 11" id="KW-1133">Transmembrane helix</keyword>
<dbReference type="Pfam" id="PF02518">
    <property type="entry name" value="HATPase_c"/>
    <property type="match status" value="1"/>
</dbReference>
<dbReference type="InterPro" id="IPR036890">
    <property type="entry name" value="HATPase_C_sf"/>
</dbReference>
<keyword evidence="10 11" id="KW-0472">Membrane</keyword>
<evidence type="ECO:0000256" key="7">
    <source>
        <dbReference type="ARBA" id="ARBA00022777"/>
    </source>
</evidence>
<dbReference type="SUPFAM" id="SSF47384">
    <property type="entry name" value="Homodimeric domain of signal transducing histidine kinase"/>
    <property type="match status" value="1"/>
</dbReference>
<comment type="catalytic activity">
    <reaction evidence="1">
        <text>ATP + protein L-histidine = ADP + protein N-phospho-L-histidine.</text>
        <dbReference type="EC" id="2.7.13.3"/>
    </reaction>
</comment>
<dbReference type="Gene3D" id="3.30.565.10">
    <property type="entry name" value="Histidine kinase-like ATPase, C-terminal domain"/>
    <property type="match status" value="1"/>
</dbReference>
<reference evidence="15" key="2">
    <citation type="submission" date="2021-05" db="EMBL/GenBank/DDBJ databases">
        <title>Pangenome of Leuconostoc gelidum warrants species status for Leuconostoc gelidum subsp. gasicomitatum.</title>
        <authorList>
            <person name="Johansson P."/>
            <person name="Sade E."/>
            <person name="Hultman J."/>
            <person name="Auvinen P."/>
            <person name="Bjorkroth J."/>
        </authorList>
    </citation>
    <scope>NUCLEOTIDE SEQUENCE</scope>
    <source>
        <strain evidence="15">A.21.4</strain>
    </source>
</reference>
<feature type="transmembrane region" description="Helical" evidence="11">
    <location>
        <begin position="21"/>
        <end position="44"/>
    </location>
</feature>
<dbReference type="InterPro" id="IPR003594">
    <property type="entry name" value="HATPase_dom"/>
</dbReference>
<feature type="domain" description="Histidine kinase" evidence="12">
    <location>
        <begin position="141"/>
        <end position="358"/>
    </location>
</feature>
<name>A0A9Q3SYC8_9LACO</name>
<dbReference type="FunFam" id="1.10.287.130:FF:000001">
    <property type="entry name" value="Two-component sensor histidine kinase"/>
    <property type="match status" value="1"/>
</dbReference>
<dbReference type="FunFam" id="3.30.565.10:FF:000006">
    <property type="entry name" value="Sensor histidine kinase WalK"/>
    <property type="match status" value="1"/>
</dbReference>
<evidence type="ECO:0000256" key="1">
    <source>
        <dbReference type="ARBA" id="ARBA00000085"/>
    </source>
</evidence>
<keyword evidence="9" id="KW-0902">Two-component regulatory system</keyword>
<dbReference type="CDD" id="cd00082">
    <property type="entry name" value="HisKA"/>
    <property type="match status" value="1"/>
</dbReference>
<dbReference type="AlphaFoldDB" id="A0A9Q3SYC8"/>
<dbReference type="Gene3D" id="1.10.287.130">
    <property type="match status" value="1"/>
</dbReference>
<gene>
    <name evidence="14" type="ORF">C122C_0997</name>
    <name evidence="15" type="ORF">KIJ12_06600</name>
</gene>
<dbReference type="SUPFAM" id="SSF55874">
    <property type="entry name" value="ATPase domain of HSP90 chaperone/DNA topoisomerase II/histidine kinase"/>
    <property type="match status" value="1"/>
</dbReference>
<dbReference type="Pfam" id="PF00672">
    <property type="entry name" value="HAMP"/>
    <property type="match status" value="1"/>
</dbReference>
<evidence type="ECO:0000313" key="16">
    <source>
        <dbReference type="Proteomes" id="UP000199271"/>
    </source>
</evidence>
<evidence type="ECO:0000256" key="9">
    <source>
        <dbReference type="ARBA" id="ARBA00023012"/>
    </source>
</evidence>
<dbReference type="InterPro" id="IPR003660">
    <property type="entry name" value="HAMP_dom"/>
</dbReference>
<accession>A0A9Q3SYC8</accession>
<dbReference type="GeneID" id="34301398"/>
<dbReference type="InterPro" id="IPR036097">
    <property type="entry name" value="HisK_dim/P_sf"/>
</dbReference>
<dbReference type="OMA" id="GHMDLLN"/>
<dbReference type="Proteomes" id="UP000199271">
    <property type="component" value="Unassembled WGS sequence"/>
</dbReference>
<dbReference type="EC" id="2.7.13.3" evidence="3"/>
<evidence type="ECO:0000313" key="15">
    <source>
        <dbReference type="EMBL" id="MBZ5962813.1"/>
    </source>
</evidence>
<evidence type="ECO:0000256" key="4">
    <source>
        <dbReference type="ARBA" id="ARBA00022553"/>
    </source>
</evidence>
<comment type="caution">
    <text evidence="15">The sequence shown here is derived from an EMBL/GenBank/DDBJ whole genome shotgun (WGS) entry which is preliminary data.</text>
</comment>
<evidence type="ECO:0000259" key="12">
    <source>
        <dbReference type="PROSITE" id="PS50109"/>
    </source>
</evidence>
<feature type="domain" description="HAMP" evidence="13">
    <location>
        <begin position="79"/>
        <end position="133"/>
    </location>
</feature>
<sequence>MAKEIKTIKKASRRFSLSWQLSLGMASGFFVIFGVFAIVVTELVKNYYSDLPNKLYLYLWLIVILGGIAVFIFTFIVTRYILRPVKSIETTIEAFEDDPMTTIRAEKARSNDEFSDLISVLNRMIDRLQSLIAAQQQFVSDVSHELRTPVAIVKGHMDLLNRWGKDEPDVLNDSIVSSLSEMQRMENLINEMLNLTRAEQIPIENVKDITEVGGLVHRVFDNFKMIHPDFIFTFDDDLMQDANVKVRQDHMEQILIILADNAVKYSLDRKEIHFALSQTTNRVEIGIQDFGEGLSSEEAMRVFDRFYRVDKARSRAKGGNGLGLSIAQRLVEAYGGEITIESALGSGSAFTIRLPLYKGKSNDTKLSN</sequence>
<proteinExistence type="predicted"/>
<keyword evidence="16" id="KW-1185">Reference proteome</keyword>
<dbReference type="SMART" id="SM00387">
    <property type="entry name" value="HATPase_c"/>
    <property type="match status" value="1"/>
</dbReference>
<reference evidence="14 16" key="1">
    <citation type="submission" date="2015-12" db="EMBL/GenBank/DDBJ databases">
        <authorList>
            <person name="Andreevskaya M."/>
        </authorList>
    </citation>
    <scope>NUCLEOTIDE SEQUENCE [LARGE SCALE GENOMIC DNA]</scope>
    <source>
        <strain evidence="14 16">C122c</strain>
    </source>
</reference>
<dbReference type="GO" id="GO:0000155">
    <property type="term" value="F:phosphorelay sensor kinase activity"/>
    <property type="evidence" value="ECO:0007669"/>
    <property type="project" value="InterPro"/>
</dbReference>
<feature type="transmembrane region" description="Helical" evidence="11">
    <location>
        <begin position="56"/>
        <end position="77"/>
    </location>
</feature>
<keyword evidence="6 11" id="KW-0812">Transmembrane</keyword>
<dbReference type="RefSeq" id="WP_013231810.1">
    <property type="nucleotide sequence ID" value="NZ_BPKT01000007.1"/>
</dbReference>
<evidence type="ECO:0000313" key="14">
    <source>
        <dbReference type="EMBL" id="CUW11901.1"/>
    </source>
</evidence>
<dbReference type="PROSITE" id="PS50109">
    <property type="entry name" value="HIS_KIN"/>
    <property type="match status" value="1"/>
</dbReference>
<dbReference type="InterPro" id="IPR004358">
    <property type="entry name" value="Sig_transdc_His_kin-like_C"/>
</dbReference>
<protein>
    <recommendedName>
        <fullName evidence="3">histidine kinase</fullName>
        <ecNumber evidence="3">2.7.13.3</ecNumber>
    </recommendedName>
</protein>
<organism evidence="15 17">
    <name type="scientific">Leuconostoc gasicomitatum</name>
    <dbReference type="NCBI Taxonomy" id="115778"/>
    <lineage>
        <taxon>Bacteria</taxon>
        <taxon>Bacillati</taxon>
        <taxon>Bacillota</taxon>
        <taxon>Bacilli</taxon>
        <taxon>Lactobacillales</taxon>
        <taxon>Lactobacillaceae</taxon>
        <taxon>Leuconostoc</taxon>
        <taxon>Leuconostoc gelidum group</taxon>
    </lineage>
</organism>